<evidence type="ECO:0000313" key="3">
    <source>
        <dbReference type="RefSeq" id="XP_025068845.1"/>
    </source>
</evidence>
<name>A0A3Q0HEB6_ALLSI</name>
<keyword evidence="2" id="KW-1185">Reference proteome</keyword>
<reference evidence="3" key="1">
    <citation type="submission" date="2025-08" db="UniProtKB">
        <authorList>
            <consortium name="RefSeq"/>
        </authorList>
    </citation>
    <scope>IDENTIFICATION</scope>
</reference>
<feature type="compositionally biased region" description="Gly residues" evidence="1">
    <location>
        <begin position="114"/>
        <end position="127"/>
    </location>
</feature>
<dbReference type="RefSeq" id="XP_025068845.1">
    <property type="nucleotide sequence ID" value="XM_025213060.1"/>
</dbReference>
<feature type="region of interest" description="Disordered" evidence="1">
    <location>
        <begin position="1"/>
        <end position="62"/>
    </location>
</feature>
<sequence length="284" mass="29692">MPASRPAWSPQRRSAQAGRVSRRGPSVCSDIPAPAFLPDPLGAPVPPVHRTGSVPLSGTAAEAVSLPRGRLLTSPALRREVRGGTCKRPKPRERLSGAKLNEQLVGSVREPGPGIRGGVKPGPGALGQHGPCARRRRSSSGVESAQVALRAHALGPAWARRSPLPRKPELQLSLPPGILPRATPTVACGRGFPGSAVPAAQGALSRPAWQSAAPLQRPSRPSVPHQRRFRGQKRLIFQPGTKGGSARGALQLQVGPVPTGAKKLEGSPWSWSEAAGSPQVSRMT</sequence>
<gene>
    <name evidence="3" type="primary">LOC112551549</name>
</gene>
<accession>A0A3Q0HEB6</accession>
<protein>
    <submittedName>
        <fullName evidence="3">Uncharacterized protein LOC112551549</fullName>
    </submittedName>
</protein>
<dbReference type="AlphaFoldDB" id="A0A3Q0HEB6"/>
<dbReference type="KEGG" id="asn:112551549"/>
<proteinExistence type="predicted"/>
<feature type="region of interest" description="Disordered" evidence="1">
    <location>
        <begin position="203"/>
        <end position="284"/>
    </location>
</feature>
<dbReference type="GeneID" id="112551549"/>
<evidence type="ECO:0000313" key="2">
    <source>
        <dbReference type="Proteomes" id="UP000189705"/>
    </source>
</evidence>
<dbReference type="InParanoid" id="A0A3Q0HEB6"/>
<feature type="compositionally biased region" description="Pro residues" evidence="1">
    <location>
        <begin position="35"/>
        <end position="47"/>
    </location>
</feature>
<evidence type="ECO:0000256" key="1">
    <source>
        <dbReference type="SAM" id="MobiDB-lite"/>
    </source>
</evidence>
<organism evidence="2 3">
    <name type="scientific">Alligator sinensis</name>
    <name type="common">Chinese alligator</name>
    <dbReference type="NCBI Taxonomy" id="38654"/>
    <lineage>
        <taxon>Eukaryota</taxon>
        <taxon>Metazoa</taxon>
        <taxon>Chordata</taxon>
        <taxon>Craniata</taxon>
        <taxon>Vertebrata</taxon>
        <taxon>Euteleostomi</taxon>
        <taxon>Archelosauria</taxon>
        <taxon>Archosauria</taxon>
        <taxon>Crocodylia</taxon>
        <taxon>Alligatoridae</taxon>
        <taxon>Alligatorinae</taxon>
        <taxon>Alligator</taxon>
    </lineage>
</organism>
<dbReference type="Proteomes" id="UP000189705">
    <property type="component" value="Unplaced"/>
</dbReference>
<feature type="region of interest" description="Disordered" evidence="1">
    <location>
        <begin position="81"/>
        <end position="136"/>
    </location>
</feature>